<dbReference type="InterPro" id="IPR015424">
    <property type="entry name" value="PyrdxlP-dep_Trfase"/>
</dbReference>
<dbReference type="PANTHER" id="PTHR42790">
    <property type="entry name" value="AMINOTRANSFERASE"/>
    <property type="match status" value="1"/>
</dbReference>
<dbReference type="SUPFAM" id="SSF53383">
    <property type="entry name" value="PLP-dependent transferases"/>
    <property type="match status" value="1"/>
</dbReference>
<dbReference type="Gene3D" id="3.90.1150.10">
    <property type="entry name" value="Aspartate Aminotransferase, domain 1"/>
    <property type="match status" value="1"/>
</dbReference>
<keyword evidence="8" id="KW-1185">Reference proteome</keyword>
<dbReference type="InterPro" id="IPR004839">
    <property type="entry name" value="Aminotransferase_I/II_large"/>
</dbReference>
<evidence type="ECO:0000313" key="8">
    <source>
        <dbReference type="Proteomes" id="UP000483802"/>
    </source>
</evidence>
<evidence type="ECO:0000256" key="5">
    <source>
        <dbReference type="SAM" id="MobiDB-lite"/>
    </source>
</evidence>
<gene>
    <name evidence="7" type="ORF">GPA10_11755</name>
</gene>
<dbReference type="Pfam" id="PF00155">
    <property type="entry name" value="Aminotran_1_2"/>
    <property type="match status" value="1"/>
</dbReference>
<dbReference type="Proteomes" id="UP000483802">
    <property type="component" value="Unassembled WGS sequence"/>
</dbReference>
<dbReference type="AlphaFoldDB" id="A0A6L6WV36"/>
<dbReference type="Gene3D" id="3.40.640.10">
    <property type="entry name" value="Type I PLP-dependent aspartate aminotransferase-like (Major domain)"/>
    <property type="match status" value="1"/>
</dbReference>
<reference evidence="7 8" key="1">
    <citation type="submission" date="2019-11" db="EMBL/GenBank/DDBJ databases">
        <title>Streptomyces typhae sp. nov., a novel endophytic actinomycete isolated from the root of cattail pollen (Typha angustifolia L.).</title>
        <authorList>
            <person name="Peng C."/>
        </authorList>
    </citation>
    <scope>NUCLEOTIDE SEQUENCE [LARGE SCALE GENOMIC DNA]</scope>
    <source>
        <strain evidence="8">p1417</strain>
    </source>
</reference>
<dbReference type="GO" id="GO:0008483">
    <property type="term" value="F:transaminase activity"/>
    <property type="evidence" value="ECO:0007669"/>
    <property type="project" value="UniProtKB-KW"/>
</dbReference>
<organism evidence="7 8">
    <name type="scientific">Streptomyces typhae</name>
    <dbReference type="NCBI Taxonomy" id="2681492"/>
    <lineage>
        <taxon>Bacteria</taxon>
        <taxon>Bacillati</taxon>
        <taxon>Actinomycetota</taxon>
        <taxon>Actinomycetes</taxon>
        <taxon>Kitasatosporales</taxon>
        <taxon>Streptomycetaceae</taxon>
        <taxon>Streptomyces</taxon>
    </lineage>
</organism>
<evidence type="ECO:0000256" key="4">
    <source>
        <dbReference type="ARBA" id="ARBA00022898"/>
    </source>
</evidence>
<dbReference type="InterPro" id="IPR015422">
    <property type="entry name" value="PyrdxlP-dep_Trfase_small"/>
</dbReference>
<dbReference type="GO" id="GO:0030170">
    <property type="term" value="F:pyridoxal phosphate binding"/>
    <property type="evidence" value="ECO:0007669"/>
    <property type="project" value="InterPro"/>
</dbReference>
<keyword evidence="4" id="KW-0663">Pyridoxal phosphate</keyword>
<feature type="domain" description="Aminotransferase class I/classII large" evidence="6">
    <location>
        <begin position="128"/>
        <end position="480"/>
    </location>
</feature>
<dbReference type="EMBL" id="WPNZ01000005">
    <property type="protein sequence ID" value="MVO85409.1"/>
    <property type="molecule type" value="Genomic_DNA"/>
</dbReference>
<dbReference type="CDD" id="cd00609">
    <property type="entry name" value="AAT_like"/>
    <property type="match status" value="1"/>
</dbReference>
<accession>A0A6L6WV36</accession>
<name>A0A6L6WV36_9ACTN</name>
<sequence length="501" mass="54463">MQSSAAPKDSGAGPGPDPDHPRTPLEPSTEPRTPSEPSTEPRTPSEPSTDPHTPFELSTDTLHPSLTDPVLSSMNLLNEVAHRFPDAISFAPGRPCEDFFAAEDIHRHLRTFCRYLTEERGLTTAQVDRTLCQYGPTNGIIQELVARNLAADEGMDVDPATVVMTVGFQEALFLVLRALRTDERDVLLAVEPAYVGLTGAARLLDLPVRPVAGTAATGVDLDDLVAQVRRARAAGLRPRACYLVPDFANPSGAGIGLDDRHRLLALADEHDILLLEDNPYGLFHGHRERLPTLKALDRARRVIYLGSFAKTVLPGARVGYAVADQPVRDSATGRTAPLAAHLSKIKSMLTVNTSPIAQAVVGGKLIEHGYDLADANARARERYARNLDQVLDGLARRFRSRAGAPHTVGIEWNTPTGGFFVVLTVPFTVDDDLLEHSARRYGVLWTPMCHFYSGAGGDRQLRLSVSLVTEDEIEEGLDRLAALVAERCSRPGDRPAARSTR</sequence>
<evidence type="ECO:0000256" key="2">
    <source>
        <dbReference type="ARBA" id="ARBA00022576"/>
    </source>
</evidence>
<dbReference type="InterPro" id="IPR050859">
    <property type="entry name" value="Class-I_PLP-dep_aminotransf"/>
</dbReference>
<evidence type="ECO:0000313" key="7">
    <source>
        <dbReference type="EMBL" id="MVO85409.1"/>
    </source>
</evidence>
<feature type="compositionally biased region" description="Polar residues" evidence="5">
    <location>
        <begin position="56"/>
        <end position="66"/>
    </location>
</feature>
<feature type="region of interest" description="Disordered" evidence="5">
    <location>
        <begin position="1"/>
        <end position="66"/>
    </location>
</feature>
<proteinExistence type="predicted"/>
<dbReference type="PANTHER" id="PTHR42790:SF19">
    <property type="entry name" value="KYNURENINE_ALPHA-AMINOADIPATE AMINOTRANSFERASE, MITOCHONDRIAL"/>
    <property type="match status" value="1"/>
</dbReference>
<comment type="caution">
    <text evidence="7">The sequence shown here is derived from an EMBL/GenBank/DDBJ whole genome shotgun (WGS) entry which is preliminary data.</text>
</comment>
<dbReference type="InterPro" id="IPR015421">
    <property type="entry name" value="PyrdxlP-dep_Trfase_major"/>
</dbReference>
<evidence type="ECO:0000256" key="3">
    <source>
        <dbReference type="ARBA" id="ARBA00022679"/>
    </source>
</evidence>
<protein>
    <submittedName>
        <fullName evidence="7">Aminotransferase class I/II-fold pyridoxal phosphate-dependent enzyme</fullName>
    </submittedName>
</protein>
<feature type="compositionally biased region" description="Low complexity" evidence="5">
    <location>
        <begin position="25"/>
        <end position="48"/>
    </location>
</feature>
<keyword evidence="2 7" id="KW-0032">Aminotransferase</keyword>
<comment type="cofactor">
    <cofactor evidence="1">
        <name>pyridoxal 5'-phosphate</name>
        <dbReference type="ChEBI" id="CHEBI:597326"/>
    </cofactor>
</comment>
<evidence type="ECO:0000259" key="6">
    <source>
        <dbReference type="Pfam" id="PF00155"/>
    </source>
</evidence>
<keyword evidence="3 7" id="KW-0808">Transferase</keyword>
<dbReference type="GO" id="GO:1901605">
    <property type="term" value="P:alpha-amino acid metabolic process"/>
    <property type="evidence" value="ECO:0007669"/>
    <property type="project" value="TreeGrafter"/>
</dbReference>
<evidence type="ECO:0000256" key="1">
    <source>
        <dbReference type="ARBA" id="ARBA00001933"/>
    </source>
</evidence>